<evidence type="ECO:0000313" key="3">
    <source>
        <dbReference type="Proteomes" id="UP000595437"/>
    </source>
</evidence>
<dbReference type="EMBL" id="CP045897">
    <property type="protein sequence ID" value="QQP51217.1"/>
    <property type="molecule type" value="Genomic_DNA"/>
</dbReference>
<gene>
    <name evidence="2" type="ORF">FKW44_012498</name>
</gene>
<organism evidence="2 3">
    <name type="scientific">Caligus rogercresseyi</name>
    <name type="common">Sea louse</name>
    <dbReference type="NCBI Taxonomy" id="217165"/>
    <lineage>
        <taxon>Eukaryota</taxon>
        <taxon>Metazoa</taxon>
        <taxon>Ecdysozoa</taxon>
        <taxon>Arthropoda</taxon>
        <taxon>Crustacea</taxon>
        <taxon>Multicrustacea</taxon>
        <taxon>Hexanauplia</taxon>
        <taxon>Copepoda</taxon>
        <taxon>Siphonostomatoida</taxon>
        <taxon>Caligidae</taxon>
        <taxon>Caligus</taxon>
    </lineage>
</organism>
<proteinExistence type="predicted"/>
<name>A0A7T8HJT3_CALRO</name>
<evidence type="ECO:0000256" key="1">
    <source>
        <dbReference type="SAM" id="SignalP"/>
    </source>
</evidence>
<feature type="chain" id="PRO_5030556109" evidence="1">
    <location>
        <begin position="19"/>
        <end position="119"/>
    </location>
</feature>
<sequence>MELTLFIVLTHLIVFSGAQDVNGDSQNLWFSLFDCNSFFGCLGQIQRILGTRLNLDLFRIISRILERESKRRSMERSLQMKRVKFRRNLRQTEVMKRQMEIENKKLEDLDKRLRSFKTP</sequence>
<dbReference type="AlphaFoldDB" id="A0A7T8HJT3"/>
<keyword evidence="3" id="KW-1185">Reference proteome</keyword>
<protein>
    <submittedName>
        <fullName evidence="2">Uncharacterized protein</fullName>
    </submittedName>
</protein>
<keyword evidence="1" id="KW-0732">Signal</keyword>
<feature type="signal peptide" evidence="1">
    <location>
        <begin position="1"/>
        <end position="18"/>
    </location>
</feature>
<dbReference type="Proteomes" id="UP000595437">
    <property type="component" value="Chromosome 8"/>
</dbReference>
<accession>A0A7T8HJT3</accession>
<reference evidence="3" key="1">
    <citation type="submission" date="2021-01" db="EMBL/GenBank/DDBJ databases">
        <title>Caligus Genome Assembly.</title>
        <authorList>
            <person name="Gallardo-Escarate C."/>
        </authorList>
    </citation>
    <scope>NUCLEOTIDE SEQUENCE [LARGE SCALE GENOMIC DNA]</scope>
</reference>
<evidence type="ECO:0000313" key="2">
    <source>
        <dbReference type="EMBL" id="QQP51217.1"/>
    </source>
</evidence>